<dbReference type="Proteomes" id="UP000824219">
    <property type="component" value="Linkage Group LG04"/>
</dbReference>
<sequence length="169" mass="18089">MESLHASHLRLESSSRLTSKEPRATACSAAPQTTMSYYMDPVSSYQLHHPADHLGVMRQTGGMAVSMVTPSQLPGVCHPQHAPPARAAYAHNITLQEVPNGPEFCPNDSLFLCDELSRRGGGLFQNYPCLPPHMPLKSSPPASGSSAVSDVGRNAEDGGFFKMENVVSG</sequence>
<proteinExistence type="predicted"/>
<evidence type="ECO:0000313" key="3">
    <source>
        <dbReference type="Proteomes" id="UP000824219"/>
    </source>
</evidence>
<feature type="compositionally biased region" description="Basic and acidic residues" evidence="1">
    <location>
        <begin position="9"/>
        <end position="23"/>
    </location>
</feature>
<dbReference type="AlphaFoldDB" id="A0A9D3SR33"/>
<dbReference type="OrthoDB" id="8933103at2759"/>
<reference evidence="2 3" key="1">
    <citation type="submission" date="2021-06" db="EMBL/GenBank/DDBJ databases">
        <title>Chromosome-level genome assembly of the red-tail catfish (Hemibagrus wyckioides).</title>
        <authorList>
            <person name="Shao F."/>
        </authorList>
    </citation>
    <scope>NUCLEOTIDE SEQUENCE [LARGE SCALE GENOMIC DNA]</scope>
    <source>
        <strain evidence="2">EC202008001</strain>
        <tissue evidence="2">Blood</tissue>
    </source>
</reference>
<dbReference type="EMBL" id="JAHKSW010000004">
    <property type="protein sequence ID" value="KAG7333442.1"/>
    <property type="molecule type" value="Genomic_DNA"/>
</dbReference>
<feature type="region of interest" description="Disordered" evidence="1">
    <location>
        <begin position="1"/>
        <end position="26"/>
    </location>
</feature>
<gene>
    <name evidence="2" type="ORF">KOW79_003577</name>
</gene>
<evidence type="ECO:0000256" key="1">
    <source>
        <dbReference type="SAM" id="MobiDB-lite"/>
    </source>
</evidence>
<protein>
    <submittedName>
        <fullName evidence="2">Uncharacterized protein</fullName>
    </submittedName>
</protein>
<comment type="caution">
    <text evidence="2">The sequence shown here is derived from an EMBL/GenBank/DDBJ whole genome shotgun (WGS) entry which is preliminary data.</text>
</comment>
<evidence type="ECO:0000313" key="2">
    <source>
        <dbReference type="EMBL" id="KAG7333442.1"/>
    </source>
</evidence>
<accession>A0A9D3SR33</accession>
<organism evidence="2 3">
    <name type="scientific">Hemibagrus wyckioides</name>
    <dbReference type="NCBI Taxonomy" id="337641"/>
    <lineage>
        <taxon>Eukaryota</taxon>
        <taxon>Metazoa</taxon>
        <taxon>Chordata</taxon>
        <taxon>Craniata</taxon>
        <taxon>Vertebrata</taxon>
        <taxon>Euteleostomi</taxon>
        <taxon>Actinopterygii</taxon>
        <taxon>Neopterygii</taxon>
        <taxon>Teleostei</taxon>
        <taxon>Ostariophysi</taxon>
        <taxon>Siluriformes</taxon>
        <taxon>Bagridae</taxon>
        <taxon>Hemibagrus</taxon>
    </lineage>
</organism>
<name>A0A9D3SR33_9TELE</name>
<keyword evidence="3" id="KW-1185">Reference proteome</keyword>